<dbReference type="KEGG" id="rhi:NGR_c18300"/>
<proteinExistence type="predicted"/>
<sequence length="62" mass="6721">MKAQLLRHAKDAAAGLKSGHRQILKGSAIMMIRSLFLISWRAAGIEQEAQGASRSAGHVEQH</sequence>
<name>C3MDS5_SINFN</name>
<keyword evidence="2" id="KW-1185">Reference proteome</keyword>
<evidence type="ECO:0000313" key="2">
    <source>
        <dbReference type="Proteomes" id="UP000001054"/>
    </source>
</evidence>
<protein>
    <submittedName>
        <fullName evidence="1">Uncharacterized protein</fullName>
    </submittedName>
</protein>
<organism evidence="1 2">
    <name type="scientific">Sinorhizobium fredii (strain NBRC 101917 / NGR234)</name>
    <dbReference type="NCBI Taxonomy" id="394"/>
    <lineage>
        <taxon>Bacteria</taxon>
        <taxon>Pseudomonadati</taxon>
        <taxon>Pseudomonadota</taxon>
        <taxon>Alphaproteobacteria</taxon>
        <taxon>Hyphomicrobiales</taxon>
        <taxon>Rhizobiaceae</taxon>
        <taxon>Sinorhizobium/Ensifer group</taxon>
        <taxon>Sinorhizobium</taxon>
    </lineage>
</organism>
<dbReference type="EMBL" id="CP001389">
    <property type="protein sequence ID" value="ACP25594.1"/>
    <property type="molecule type" value="Genomic_DNA"/>
</dbReference>
<dbReference type="PATRIC" id="fig|394.7.peg.4657"/>
<dbReference type="AlphaFoldDB" id="C3MDS5"/>
<dbReference type="STRING" id="394.NGR_c18300"/>
<reference evidence="1 2" key="1">
    <citation type="journal article" date="2009" name="Appl. Environ. Microbiol.">
        <title>Rhizobium sp. strain NGR234 possesses a remarkable number of secretion systems.</title>
        <authorList>
            <person name="Schmeisser C."/>
            <person name="Liesegang H."/>
            <person name="Krysciak D."/>
            <person name="Bakkou N."/>
            <person name="Le Quere A."/>
            <person name="Wollherr A."/>
            <person name="Heinemeyer I."/>
            <person name="Morgenstern B."/>
            <person name="Pommerening-Roeser A."/>
            <person name="Flores M."/>
            <person name="Palacios R."/>
            <person name="Brenner S."/>
            <person name="Gottschalk G."/>
            <person name="Schmitz R.A."/>
            <person name="Broughton W.J."/>
            <person name="Perret X."/>
            <person name="Strittmatter A.W."/>
            <person name="Streit W.R."/>
        </authorList>
    </citation>
    <scope>NUCLEOTIDE SEQUENCE [LARGE SCALE GENOMIC DNA]</scope>
    <source>
        <strain evidence="2">NBRC 101917 / NGR234</strain>
    </source>
</reference>
<gene>
    <name evidence="1" type="ordered locus">NGR_c18300</name>
</gene>
<dbReference type="Proteomes" id="UP000001054">
    <property type="component" value="Chromosome"/>
</dbReference>
<accession>C3MDS5</accession>
<dbReference type="HOGENOM" id="CLU_2901164_0_0_5"/>
<evidence type="ECO:0000313" key="1">
    <source>
        <dbReference type="EMBL" id="ACP25594.1"/>
    </source>
</evidence>